<dbReference type="GO" id="GO:0005737">
    <property type="term" value="C:cytoplasm"/>
    <property type="evidence" value="ECO:0007669"/>
    <property type="project" value="UniProtKB-SubCell"/>
</dbReference>
<dbReference type="InterPro" id="IPR000073">
    <property type="entry name" value="AB_hydrolase_1"/>
</dbReference>
<evidence type="ECO:0000256" key="1">
    <source>
        <dbReference type="ARBA" id="ARBA00001585"/>
    </source>
</evidence>
<reference evidence="12 13" key="1">
    <citation type="submission" date="2016-11" db="EMBL/GenBank/DDBJ databases">
        <title>Actinomyces gypaetusis sp. nov. isolated from the vulture Gypaetus barbatus in Qinghai Tibet Plateau China.</title>
        <authorList>
            <person name="Meng X."/>
        </authorList>
    </citation>
    <scope>NUCLEOTIDE SEQUENCE [LARGE SCALE GENOMIC DNA]</scope>
    <source>
        <strain evidence="12 13">VUL4_2</strain>
    </source>
</reference>
<keyword evidence="5 8" id="KW-0963">Cytoplasm</keyword>
<feature type="active site" description="Nucleophile" evidence="9">
    <location>
        <position position="112"/>
    </location>
</feature>
<keyword evidence="4 8" id="KW-0031">Aminopeptidase</keyword>
<keyword evidence="7 8" id="KW-0378">Hydrolase</keyword>
<dbReference type="Pfam" id="PF00561">
    <property type="entry name" value="Abhydrolase_1"/>
    <property type="match status" value="1"/>
</dbReference>
<evidence type="ECO:0000313" key="12">
    <source>
        <dbReference type="EMBL" id="OKL48017.1"/>
    </source>
</evidence>
<name>A0A1Q5PLX5_9ACTO</name>
<dbReference type="OrthoDB" id="9796770at2"/>
<protein>
    <recommendedName>
        <fullName evidence="8 10">Proline iminopeptidase</fullName>
        <shortName evidence="8">PIP</shortName>
        <ecNumber evidence="8 10">3.4.11.5</ecNumber>
    </recommendedName>
    <alternativeName>
        <fullName evidence="8">Prolyl aminopeptidase</fullName>
    </alternativeName>
</protein>
<evidence type="ECO:0000256" key="2">
    <source>
        <dbReference type="ARBA" id="ARBA00004496"/>
    </source>
</evidence>
<keyword evidence="6 8" id="KW-0645">Protease</keyword>
<gene>
    <name evidence="12" type="ORF">BSR29_04830</name>
</gene>
<feature type="active site" description="Proton donor" evidence="9">
    <location>
        <position position="299"/>
    </location>
</feature>
<feature type="domain" description="AB hydrolase-1" evidence="11">
    <location>
        <begin position="33"/>
        <end position="300"/>
    </location>
</feature>
<dbReference type="PIRSF" id="PIRSF006431">
    <property type="entry name" value="Pept_S33"/>
    <property type="match status" value="1"/>
</dbReference>
<dbReference type="STRING" id="1921764.BSR28_06830"/>
<dbReference type="NCBIfam" id="TIGR01249">
    <property type="entry name" value="pro_imino_pep_1"/>
    <property type="match status" value="1"/>
</dbReference>
<dbReference type="AlphaFoldDB" id="A0A1Q5PLX5"/>
<dbReference type="Gene3D" id="3.40.50.1820">
    <property type="entry name" value="alpha/beta hydrolase"/>
    <property type="match status" value="1"/>
</dbReference>
<organism evidence="12 13">
    <name type="scientific">Boudabousia liubingyangii</name>
    <dbReference type="NCBI Taxonomy" id="1921764"/>
    <lineage>
        <taxon>Bacteria</taxon>
        <taxon>Bacillati</taxon>
        <taxon>Actinomycetota</taxon>
        <taxon>Actinomycetes</taxon>
        <taxon>Actinomycetales</taxon>
        <taxon>Actinomycetaceae</taxon>
        <taxon>Boudabousia</taxon>
    </lineage>
</organism>
<dbReference type="EC" id="3.4.11.5" evidence="8 10"/>
<accession>A0A1Q5PLX5</accession>
<dbReference type="InterPro" id="IPR005944">
    <property type="entry name" value="Pro_iminopeptidase"/>
</dbReference>
<evidence type="ECO:0000256" key="10">
    <source>
        <dbReference type="RuleBase" id="RU003421"/>
    </source>
</evidence>
<evidence type="ECO:0000256" key="5">
    <source>
        <dbReference type="ARBA" id="ARBA00022490"/>
    </source>
</evidence>
<dbReference type="EMBL" id="MQSV01000003">
    <property type="protein sequence ID" value="OKL48017.1"/>
    <property type="molecule type" value="Genomic_DNA"/>
</dbReference>
<evidence type="ECO:0000256" key="4">
    <source>
        <dbReference type="ARBA" id="ARBA00022438"/>
    </source>
</evidence>
<proteinExistence type="inferred from homology"/>
<comment type="subcellular location">
    <subcellularLocation>
        <location evidence="2 8">Cytoplasm</location>
    </subcellularLocation>
</comment>
<keyword evidence="13" id="KW-1185">Reference proteome</keyword>
<comment type="similarity">
    <text evidence="3 8 10">Belongs to the peptidase S33 family.</text>
</comment>
<feature type="active site" evidence="9">
    <location>
        <position position="271"/>
    </location>
</feature>
<comment type="catalytic activity">
    <reaction evidence="1 8 10">
        <text>Release of N-terminal proline from a peptide.</text>
        <dbReference type="EC" id="3.4.11.5"/>
    </reaction>
</comment>
<evidence type="ECO:0000313" key="13">
    <source>
        <dbReference type="Proteomes" id="UP000186785"/>
    </source>
</evidence>
<dbReference type="InterPro" id="IPR002410">
    <property type="entry name" value="Peptidase_S33"/>
</dbReference>
<dbReference type="Proteomes" id="UP000186785">
    <property type="component" value="Unassembled WGS sequence"/>
</dbReference>
<dbReference type="PRINTS" id="PR00793">
    <property type="entry name" value="PROAMNOPTASE"/>
</dbReference>
<evidence type="ECO:0000256" key="3">
    <source>
        <dbReference type="ARBA" id="ARBA00010088"/>
    </source>
</evidence>
<sequence>MYPHIEPYQAFMLPVSDDQKLYVECSGNPDGIPVIFLHGGPGGGSNPMQRRNFNPDLYQIILFDQRGSGRSLPHAWEPEADLSTNTTWKLVEDIEAIRLHLGIERWVVSGGSWGSTLSLAYAETHPERVLALLLRGIFTLRKEELDWFYEGTGAHMIYADEWEKYVAAAGPDVKPGGYIQRYHELLSNPDPEIHGPAALAWTTWEAATSTLLPDEQHVDDVQDPSFATTFARIENHFFINQGWMEDGQLIDNATILEEHGIPGMIVQGRYDVVCPMKTAWDLHRNWPSSKLSISKDAGHAMGESTTMSQLTRYADELAELLSQKS</sequence>
<evidence type="ECO:0000256" key="8">
    <source>
        <dbReference type="PIRNR" id="PIRNR006431"/>
    </source>
</evidence>
<dbReference type="SUPFAM" id="SSF53474">
    <property type="entry name" value="alpha/beta-Hydrolases"/>
    <property type="match status" value="1"/>
</dbReference>
<evidence type="ECO:0000259" key="11">
    <source>
        <dbReference type="Pfam" id="PF00561"/>
    </source>
</evidence>
<evidence type="ECO:0000256" key="6">
    <source>
        <dbReference type="ARBA" id="ARBA00022670"/>
    </source>
</evidence>
<evidence type="ECO:0000256" key="9">
    <source>
        <dbReference type="PIRSR" id="PIRSR006431-1"/>
    </source>
</evidence>
<evidence type="ECO:0000256" key="7">
    <source>
        <dbReference type="ARBA" id="ARBA00022801"/>
    </source>
</evidence>
<comment type="caution">
    <text evidence="12">The sequence shown here is derived from an EMBL/GenBank/DDBJ whole genome shotgun (WGS) entry which is preliminary data.</text>
</comment>
<dbReference type="PANTHER" id="PTHR43722">
    <property type="entry name" value="PROLINE IMINOPEPTIDASE"/>
    <property type="match status" value="1"/>
</dbReference>
<dbReference type="GO" id="GO:0006508">
    <property type="term" value="P:proteolysis"/>
    <property type="evidence" value="ECO:0007669"/>
    <property type="project" value="UniProtKB-KW"/>
</dbReference>
<dbReference type="InterPro" id="IPR029058">
    <property type="entry name" value="AB_hydrolase_fold"/>
</dbReference>
<dbReference type="GO" id="GO:0004177">
    <property type="term" value="F:aminopeptidase activity"/>
    <property type="evidence" value="ECO:0007669"/>
    <property type="project" value="UniProtKB-UniRule"/>
</dbReference>
<dbReference type="PANTHER" id="PTHR43722:SF1">
    <property type="entry name" value="PROLINE IMINOPEPTIDASE"/>
    <property type="match status" value="1"/>
</dbReference>